<dbReference type="EMBL" id="JBAKBA010000075">
    <property type="protein sequence ID" value="MEL0660969.1"/>
    <property type="molecule type" value="Genomic_DNA"/>
</dbReference>
<reference evidence="1 2" key="1">
    <citation type="submission" date="2024-02" db="EMBL/GenBank/DDBJ databases">
        <title>Bacteria isolated from the canopy kelp, Nereocystis luetkeana.</title>
        <authorList>
            <person name="Pfister C.A."/>
            <person name="Younker I.T."/>
            <person name="Light S.H."/>
        </authorList>
    </citation>
    <scope>NUCLEOTIDE SEQUENCE [LARGE SCALE GENOMIC DNA]</scope>
    <source>
        <strain evidence="1 2">TI.2.07</strain>
    </source>
</reference>
<sequence>MDRIILVAQQLAKEGKTPNTALIKARLPKNTPLPAIIQGLKLWQDNPNKEINTPTEPALTGATSEQISGSIDEIINSKIAQAITPLKEEINLLKTQLETLKNSIAITPTETLEE</sequence>
<name>A0ABU9HGI5_9GAMM</name>
<keyword evidence="2" id="KW-1185">Reference proteome</keyword>
<accession>A0ABU9HGI5</accession>
<protein>
    <recommendedName>
        <fullName evidence="3">KfrA N-terminal DNA-binding domain-containing protein</fullName>
    </recommendedName>
</protein>
<proteinExistence type="predicted"/>
<dbReference type="RefSeq" id="WP_341629332.1">
    <property type="nucleotide sequence ID" value="NZ_JBAKBA010000075.1"/>
</dbReference>
<evidence type="ECO:0000313" key="2">
    <source>
        <dbReference type="Proteomes" id="UP001366060"/>
    </source>
</evidence>
<evidence type="ECO:0000313" key="1">
    <source>
        <dbReference type="EMBL" id="MEL0660969.1"/>
    </source>
</evidence>
<gene>
    <name evidence="1" type="ORF">V6255_17705</name>
</gene>
<evidence type="ECO:0008006" key="3">
    <source>
        <dbReference type="Google" id="ProtNLM"/>
    </source>
</evidence>
<organism evidence="1 2">
    <name type="scientific">Psychromonas arctica</name>
    <dbReference type="NCBI Taxonomy" id="168275"/>
    <lineage>
        <taxon>Bacteria</taxon>
        <taxon>Pseudomonadati</taxon>
        <taxon>Pseudomonadota</taxon>
        <taxon>Gammaproteobacteria</taxon>
        <taxon>Alteromonadales</taxon>
        <taxon>Psychromonadaceae</taxon>
        <taxon>Psychromonas</taxon>
    </lineage>
</organism>
<dbReference type="Proteomes" id="UP001366060">
    <property type="component" value="Unassembled WGS sequence"/>
</dbReference>
<comment type="caution">
    <text evidence="1">The sequence shown here is derived from an EMBL/GenBank/DDBJ whole genome shotgun (WGS) entry which is preliminary data.</text>
</comment>